<keyword evidence="3 4" id="KW-0539">Nucleus</keyword>
<comment type="subcellular location">
    <subcellularLocation>
        <location evidence="1 4">Nucleus</location>
    </subcellularLocation>
</comment>
<dbReference type="Gene3D" id="1.20.1160.11">
    <property type="entry name" value="Paired amphipathic helix"/>
    <property type="match status" value="2"/>
</dbReference>
<gene>
    <name evidence="6" type="ORF">PIB30_028243</name>
</gene>
<evidence type="ECO:0000256" key="4">
    <source>
        <dbReference type="PROSITE-ProRule" id="PRU00810"/>
    </source>
</evidence>
<dbReference type="InterPro" id="IPR039774">
    <property type="entry name" value="Sin3-like"/>
</dbReference>
<keyword evidence="7" id="KW-1185">Reference proteome</keyword>
<dbReference type="Proteomes" id="UP001341840">
    <property type="component" value="Unassembled WGS sequence"/>
</dbReference>
<evidence type="ECO:0000256" key="3">
    <source>
        <dbReference type="ARBA" id="ARBA00023242"/>
    </source>
</evidence>
<dbReference type="Pfam" id="PF02671">
    <property type="entry name" value="PAH"/>
    <property type="match status" value="1"/>
</dbReference>
<comment type="caution">
    <text evidence="6">The sequence shown here is derived from an EMBL/GenBank/DDBJ whole genome shotgun (WGS) entry which is preliminary data.</text>
</comment>
<proteinExistence type="predicted"/>
<accession>A0ABU6VB16</accession>
<dbReference type="EMBL" id="JASCZI010151146">
    <property type="protein sequence ID" value="MED6170157.1"/>
    <property type="molecule type" value="Genomic_DNA"/>
</dbReference>
<evidence type="ECO:0000313" key="7">
    <source>
        <dbReference type="Proteomes" id="UP001341840"/>
    </source>
</evidence>
<keyword evidence="2" id="KW-0678">Repressor</keyword>
<dbReference type="PROSITE" id="PS51477">
    <property type="entry name" value="PAH"/>
    <property type="match status" value="2"/>
</dbReference>
<reference evidence="6 7" key="1">
    <citation type="journal article" date="2023" name="Plants (Basel)">
        <title>Bridging the Gap: Combining Genomics and Transcriptomics Approaches to Understand Stylosanthes scabra, an Orphan Legume from the Brazilian Caatinga.</title>
        <authorList>
            <person name="Ferreira-Neto J.R.C."/>
            <person name="da Silva M.D."/>
            <person name="Binneck E."/>
            <person name="de Melo N.F."/>
            <person name="da Silva R.H."/>
            <person name="de Melo A.L.T.M."/>
            <person name="Pandolfi V."/>
            <person name="Bustamante F.O."/>
            <person name="Brasileiro-Vidal A.C."/>
            <person name="Benko-Iseppon A.M."/>
        </authorList>
    </citation>
    <scope>NUCLEOTIDE SEQUENCE [LARGE SCALE GENOMIC DNA]</scope>
    <source>
        <tissue evidence="6">Leaves</tissue>
    </source>
</reference>
<name>A0ABU6VB16_9FABA</name>
<dbReference type="PANTHER" id="PTHR12346:SF0">
    <property type="entry name" value="SIN3A, ISOFORM G"/>
    <property type="match status" value="1"/>
</dbReference>
<dbReference type="PANTHER" id="PTHR12346">
    <property type="entry name" value="SIN3B-RELATED"/>
    <property type="match status" value="1"/>
</dbReference>
<dbReference type="SUPFAM" id="SSF47762">
    <property type="entry name" value="PAH2 domain"/>
    <property type="match status" value="2"/>
</dbReference>
<feature type="region of interest" description="Disordered" evidence="5">
    <location>
        <begin position="173"/>
        <end position="192"/>
    </location>
</feature>
<protein>
    <submittedName>
        <fullName evidence="6">Uncharacterized protein</fullName>
    </submittedName>
</protein>
<evidence type="ECO:0000256" key="2">
    <source>
        <dbReference type="ARBA" id="ARBA00022491"/>
    </source>
</evidence>
<dbReference type="InterPro" id="IPR036600">
    <property type="entry name" value="PAH_sf"/>
</dbReference>
<dbReference type="InterPro" id="IPR003822">
    <property type="entry name" value="PAH"/>
</dbReference>
<evidence type="ECO:0000256" key="1">
    <source>
        <dbReference type="ARBA" id="ARBA00004123"/>
    </source>
</evidence>
<organism evidence="6 7">
    <name type="scientific">Stylosanthes scabra</name>
    <dbReference type="NCBI Taxonomy" id="79078"/>
    <lineage>
        <taxon>Eukaryota</taxon>
        <taxon>Viridiplantae</taxon>
        <taxon>Streptophyta</taxon>
        <taxon>Embryophyta</taxon>
        <taxon>Tracheophyta</taxon>
        <taxon>Spermatophyta</taxon>
        <taxon>Magnoliopsida</taxon>
        <taxon>eudicotyledons</taxon>
        <taxon>Gunneridae</taxon>
        <taxon>Pentapetalae</taxon>
        <taxon>rosids</taxon>
        <taxon>fabids</taxon>
        <taxon>Fabales</taxon>
        <taxon>Fabaceae</taxon>
        <taxon>Papilionoideae</taxon>
        <taxon>50 kb inversion clade</taxon>
        <taxon>dalbergioids sensu lato</taxon>
        <taxon>Dalbergieae</taxon>
        <taxon>Pterocarpus clade</taxon>
        <taxon>Stylosanthes</taxon>
    </lineage>
</organism>
<evidence type="ECO:0000256" key="5">
    <source>
        <dbReference type="SAM" id="MobiDB-lite"/>
    </source>
</evidence>
<evidence type="ECO:0000313" key="6">
    <source>
        <dbReference type="EMBL" id="MED6170157.1"/>
    </source>
</evidence>
<sequence>MAASDEKEAIEYMAQVREALCPHRKQDYDRLVQILEHHTNNIRAVTESVTEGLKEIFQGHNHLILGFYRFLPPHHQIELLLEQNQEQPPKKVIAGFREAISFFKKVEGRFKDEGRDFNFTKLFLGKSKLWREGKISWTDLYHKIAPHLMEHEDLVEELGFFFPEISEPKQDFPSWATQDDQDQDNNSSKDYYRSRHIPGSLLRRPSSPLLLRPSLSFLHVVNLLCSFVVLCPSRLHPSTVFSDAIRRLCSVRRQLLPSLSVVNGASFGWQSEGIRAGIQ</sequence>